<evidence type="ECO:0008006" key="3">
    <source>
        <dbReference type="Google" id="ProtNLM"/>
    </source>
</evidence>
<gene>
    <name evidence="1" type="ORF">CFN78_18705</name>
</gene>
<name>A0A263D248_9PSEU</name>
<accession>A0A263D248</accession>
<protein>
    <recommendedName>
        <fullName evidence="3">Methyltransferase type 11 domain-containing protein</fullName>
    </recommendedName>
</protein>
<dbReference type="RefSeq" id="WP_094864148.1">
    <property type="nucleotide sequence ID" value="NZ_NKYE01000012.1"/>
</dbReference>
<keyword evidence="2" id="KW-1185">Reference proteome</keyword>
<organism evidence="1 2">
    <name type="scientific">Amycolatopsis antarctica</name>
    <dbReference type="NCBI Taxonomy" id="1854586"/>
    <lineage>
        <taxon>Bacteria</taxon>
        <taxon>Bacillati</taxon>
        <taxon>Actinomycetota</taxon>
        <taxon>Actinomycetes</taxon>
        <taxon>Pseudonocardiales</taxon>
        <taxon>Pseudonocardiaceae</taxon>
        <taxon>Amycolatopsis</taxon>
    </lineage>
</organism>
<dbReference type="EMBL" id="NKYE01000012">
    <property type="protein sequence ID" value="OZM71566.1"/>
    <property type="molecule type" value="Genomic_DNA"/>
</dbReference>
<dbReference type="InParanoid" id="A0A263D248"/>
<dbReference type="Gene3D" id="3.40.50.150">
    <property type="entry name" value="Vaccinia Virus protein VP39"/>
    <property type="match status" value="1"/>
</dbReference>
<evidence type="ECO:0000313" key="2">
    <source>
        <dbReference type="Proteomes" id="UP000242444"/>
    </source>
</evidence>
<dbReference type="InterPro" id="IPR029063">
    <property type="entry name" value="SAM-dependent_MTases_sf"/>
</dbReference>
<dbReference type="OrthoDB" id="9797252at2"/>
<dbReference type="Proteomes" id="UP000242444">
    <property type="component" value="Unassembled WGS sequence"/>
</dbReference>
<reference evidence="1 2" key="1">
    <citation type="submission" date="2017-07" db="EMBL/GenBank/DDBJ databases">
        <title>Amycolatopsis antarcticus sp. nov., isolated from the surface of an Antarcticus brown macroalga.</title>
        <authorList>
            <person name="Wang J."/>
            <person name="Leiva S."/>
            <person name="Huang J."/>
            <person name="Huang Y."/>
        </authorList>
    </citation>
    <scope>NUCLEOTIDE SEQUENCE [LARGE SCALE GENOMIC DNA]</scope>
    <source>
        <strain evidence="1 2">AU-G6</strain>
    </source>
</reference>
<sequence length="74" mass="7483">MASIERFGGADSGVPALRDLFGEGSLGLVTIGTAPHRVSPEVLLPEPARVLRPGGGVAVLADSPPVWPHDTASG</sequence>
<proteinExistence type="predicted"/>
<dbReference type="AlphaFoldDB" id="A0A263D248"/>
<comment type="caution">
    <text evidence="1">The sequence shown here is derived from an EMBL/GenBank/DDBJ whole genome shotgun (WGS) entry which is preliminary data.</text>
</comment>
<evidence type="ECO:0000313" key="1">
    <source>
        <dbReference type="EMBL" id="OZM71566.1"/>
    </source>
</evidence>